<keyword evidence="9 12" id="KW-0413">Isomerase</keyword>
<dbReference type="OrthoDB" id="400335at2"/>
<gene>
    <name evidence="12" type="primary">manB</name>
    <name evidence="12" type="ordered locus">MMOB2020</name>
</gene>
<dbReference type="GO" id="GO:0008973">
    <property type="term" value="F:phosphopentomutase activity"/>
    <property type="evidence" value="ECO:0007669"/>
    <property type="project" value="TreeGrafter"/>
</dbReference>
<dbReference type="AlphaFoldDB" id="Q6KI88"/>
<dbReference type="EMBL" id="AE017308">
    <property type="protein sequence ID" value="AAT27688.1"/>
    <property type="molecule type" value="Genomic_DNA"/>
</dbReference>
<dbReference type="EC" id="5.4.2.2" evidence="12"/>
<proteinExistence type="inferred from homology"/>
<evidence type="ECO:0000256" key="9">
    <source>
        <dbReference type="ARBA" id="ARBA00023235"/>
    </source>
</evidence>
<comment type="similarity">
    <text evidence="2">Belongs to the phosphohexose mutase family.</text>
</comment>
<dbReference type="PANTHER" id="PTHR45745">
    <property type="entry name" value="PHOSPHOMANNOMUTASE 45A"/>
    <property type="match status" value="1"/>
</dbReference>
<dbReference type="Pfam" id="PF02878">
    <property type="entry name" value="PGM_PMM_I"/>
    <property type="match status" value="1"/>
</dbReference>
<feature type="transmembrane region" description="Helical" evidence="10">
    <location>
        <begin position="558"/>
        <end position="579"/>
    </location>
</feature>
<evidence type="ECO:0000259" key="11">
    <source>
        <dbReference type="Pfam" id="PF02878"/>
    </source>
</evidence>
<feature type="domain" description="Alpha-D-phosphohexomutase alpha/beta/alpha" evidence="11">
    <location>
        <begin position="55"/>
        <end position="179"/>
    </location>
</feature>
<dbReference type="GO" id="GO:0046872">
    <property type="term" value="F:metal ion binding"/>
    <property type="evidence" value="ECO:0007669"/>
    <property type="project" value="UniProtKB-KW"/>
</dbReference>
<feature type="transmembrane region" description="Helical" evidence="10">
    <location>
        <begin position="895"/>
        <end position="915"/>
    </location>
</feature>
<feature type="transmembrane region" description="Helical" evidence="10">
    <location>
        <begin position="677"/>
        <end position="707"/>
    </location>
</feature>
<feature type="transmembrane region" description="Helical" evidence="10">
    <location>
        <begin position="943"/>
        <end position="964"/>
    </location>
</feature>
<dbReference type="InterPro" id="IPR005844">
    <property type="entry name" value="A-D-PHexomutase_a/b/a-I"/>
</dbReference>
<keyword evidence="6" id="KW-0460">Magnesium</keyword>
<keyword evidence="5" id="KW-0479">Metal-binding</keyword>
<keyword evidence="7 10" id="KW-1133">Transmembrane helix</keyword>
<evidence type="ECO:0000256" key="6">
    <source>
        <dbReference type="ARBA" id="ARBA00022842"/>
    </source>
</evidence>
<dbReference type="GO" id="GO:0005886">
    <property type="term" value="C:plasma membrane"/>
    <property type="evidence" value="ECO:0007669"/>
    <property type="project" value="UniProtKB-SubCell"/>
</dbReference>
<organism evidence="12 13">
    <name type="scientific">Mycoplasma mobile (strain ATCC 43663 / 163K / NCTC 11711)</name>
    <name type="common">Mesomycoplasma mobile</name>
    <dbReference type="NCBI Taxonomy" id="267748"/>
    <lineage>
        <taxon>Bacteria</taxon>
        <taxon>Bacillati</taxon>
        <taxon>Mycoplasmatota</taxon>
        <taxon>Mycoplasmoidales</taxon>
        <taxon>Metamycoplasmataceae</taxon>
        <taxon>Mesomycoplasma</taxon>
    </lineage>
</organism>
<dbReference type="Proteomes" id="UP000009072">
    <property type="component" value="Chromosome"/>
</dbReference>
<evidence type="ECO:0000313" key="12">
    <source>
        <dbReference type="EMBL" id="AAT27688.1"/>
    </source>
</evidence>
<dbReference type="HOGENOM" id="CLU_301645_0_0_14"/>
<dbReference type="InterPro" id="IPR022791">
    <property type="entry name" value="L-PG_synthase/AglD"/>
</dbReference>
<evidence type="ECO:0000256" key="4">
    <source>
        <dbReference type="ARBA" id="ARBA00022692"/>
    </source>
</evidence>
<reference evidence="12 13" key="1">
    <citation type="journal article" date="2004" name="Genome Res.">
        <title>The complete genome and proteome of Mycoplasma mobile.</title>
        <authorList>
            <person name="Jaffe J.D."/>
            <person name="Stange-Thomann N."/>
            <person name="Smith C."/>
            <person name="DeCaprio D."/>
            <person name="Fisher S."/>
            <person name="Butler J."/>
            <person name="Calvo S."/>
            <person name="Elkins T."/>
            <person name="FitzGerald M.G."/>
            <person name="Hafez N."/>
            <person name="Kodira C.D."/>
            <person name="Major J."/>
            <person name="Wang S."/>
            <person name="Wilkinson J."/>
            <person name="Nicol R."/>
            <person name="Nusbaum C."/>
            <person name="Birren B."/>
            <person name="Berg H.C."/>
            <person name="Church G.M."/>
        </authorList>
    </citation>
    <scope>NUCLEOTIDE SEQUENCE [LARGE SCALE GENOMIC DNA]</scope>
    <source>
        <strain evidence="13">ATCC 43663 / 163K / NCTC 11711</strain>
    </source>
</reference>
<evidence type="ECO:0000256" key="7">
    <source>
        <dbReference type="ARBA" id="ARBA00022989"/>
    </source>
</evidence>
<accession>Q6KI88</accession>
<dbReference type="GO" id="GO:0005975">
    <property type="term" value="P:carbohydrate metabolic process"/>
    <property type="evidence" value="ECO:0007669"/>
    <property type="project" value="InterPro"/>
</dbReference>
<feature type="transmembrane region" description="Helical" evidence="10">
    <location>
        <begin position="599"/>
        <end position="617"/>
    </location>
</feature>
<evidence type="ECO:0000256" key="1">
    <source>
        <dbReference type="ARBA" id="ARBA00004651"/>
    </source>
</evidence>
<dbReference type="eggNOG" id="COG1109">
    <property type="taxonomic scope" value="Bacteria"/>
</dbReference>
<feature type="transmembrane region" description="Helical" evidence="10">
    <location>
        <begin position="719"/>
        <end position="744"/>
    </location>
</feature>
<keyword evidence="4 10" id="KW-0812">Transmembrane</keyword>
<keyword evidence="13" id="KW-1185">Reference proteome</keyword>
<dbReference type="PANTHER" id="PTHR45745:SF1">
    <property type="entry name" value="PHOSPHOGLUCOMUTASE 2B-RELATED"/>
    <property type="match status" value="1"/>
</dbReference>
<dbReference type="GO" id="GO:0004615">
    <property type="term" value="F:phosphomannomutase activity"/>
    <property type="evidence" value="ECO:0007669"/>
    <property type="project" value="UniProtKB-EC"/>
</dbReference>
<evidence type="ECO:0000313" key="13">
    <source>
        <dbReference type="Proteomes" id="UP000009072"/>
    </source>
</evidence>
<evidence type="ECO:0000256" key="3">
    <source>
        <dbReference type="ARBA" id="ARBA00022475"/>
    </source>
</evidence>
<evidence type="ECO:0000256" key="8">
    <source>
        <dbReference type="ARBA" id="ARBA00023136"/>
    </source>
</evidence>
<evidence type="ECO:0000256" key="2">
    <source>
        <dbReference type="ARBA" id="ARBA00010231"/>
    </source>
</evidence>
<keyword evidence="8 10" id="KW-0472">Membrane</keyword>
<dbReference type="GO" id="GO:0004614">
    <property type="term" value="F:phosphoglucomutase activity"/>
    <property type="evidence" value="ECO:0007669"/>
    <property type="project" value="UniProtKB-EC"/>
</dbReference>
<dbReference type="KEGG" id="mmo:MMOB2020"/>
<dbReference type="SUPFAM" id="SSF53738">
    <property type="entry name" value="Phosphoglucomutase, first 3 domains"/>
    <property type="match status" value="2"/>
</dbReference>
<dbReference type="EC" id="5.4.2.8" evidence="12"/>
<dbReference type="GO" id="GO:0006166">
    <property type="term" value="P:purine ribonucleoside salvage"/>
    <property type="evidence" value="ECO:0007669"/>
    <property type="project" value="TreeGrafter"/>
</dbReference>
<dbReference type="Pfam" id="PF03706">
    <property type="entry name" value="LPG_synthase_TM"/>
    <property type="match status" value="1"/>
</dbReference>
<dbReference type="RefSeq" id="WP_011264722.1">
    <property type="nucleotide sequence ID" value="NC_006908.1"/>
</dbReference>
<sequence>MEFKNIYNKWNSFKTKDPIFKKSLLKISDQKLFSEAFSSSLKIHNSRIVAKMGANTNHLNEFTITAIAESYANFIKQLPNFQNKGIIINYDNRINSELYAKTFAHVLNSNGVSAFFFNNKSSTPIEFLPFTIKKYQLEGGVNVSSSKNYKGINGLLFYKQDAFLLTSEDEEKIQENLKSTIYLSNPEEVQEYKIKYLDFEIENEIVNFYKSHYKSNLEKKIRIQFSSLYGTSEIFSKILGQIGFDVNFVKSESENAKKVNPWQNLKRKSYSSSNPKSLNRAILKARLTNRNFCVAINPDGSKFSIAIKHKKRFKYLKSSELAAIYLKYVLEDRKIKDLNFKNLNIVKSFGTSSLINKIARKHDINVIETFHDLKIDEKTKVLLALDEDFGFYDYKSNSNFKDAFSIIITLVEAANFYLNTQSKDFFEILQEIEKEYNVHRISSKKSIISNNKAKRFFTRLENATYLGKKKIVNKYSYIENISNGQKQILILKLIDFSTITVEYSSGDKILKLFVEVIGKKEELLMDVVINERQIYNDIKEFNEVDESKKIGKKDIFRYSIFISIFILIFVFLFQTIYSLNGNPSEIFNQISNILLPNKANLYFYVALVLFSVLDISIRSFSLKRMLLILGQKVKFKDLFIGAYLGIALTNITPLPGGGGDVITYWYLRRRGVERSSLYASILMGSILYSSTVVIMTVIFLPIGITFYAKVFENPDPATITLIIFLSIGTLFDIFSASMITLISVNKKLQEWIVRTSIKFLEWIPFVTISDPGSVASKFQYEFSEIRKGIKMLTRKKRYLFEQLGFYFIPWFISSGSTLGATIFQNSGRIIPNLPAGTYFNLLSGSSLLRAANSVSITPGGTGTIDLFTTRIFEFIFIPTNNSISNSAVFSLMDRLINLITPTILSFLLIITIYFGERRVDKWNKKNHNNFLKGKLVIAKRTRFYKIATLIWILGIVSILIIIGFI</sequence>
<keyword evidence="3" id="KW-1003">Cell membrane</keyword>
<dbReference type="Gene3D" id="3.40.120.10">
    <property type="entry name" value="Alpha-D-Glucose-1,6-Bisphosphate, subunit A, domain 3"/>
    <property type="match status" value="3"/>
</dbReference>
<evidence type="ECO:0000256" key="10">
    <source>
        <dbReference type="SAM" id="Phobius"/>
    </source>
</evidence>
<dbReference type="InterPro" id="IPR016055">
    <property type="entry name" value="A-D-PHexomutase_a/b/a-I/II/III"/>
</dbReference>
<dbReference type="STRING" id="267748.MMOB2020"/>
<protein>
    <submittedName>
        <fullName evidence="12">Phosphoglucomutase/phosphomannomutase</fullName>
        <ecNumber evidence="12">5.4.2.2</ecNumber>
        <ecNumber evidence="12">5.4.2.8</ecNumber>
    </submittedName>
</protein>
<name>Q6KI88_MYCM1</name>
<comment type="subcellular location">
    <subcellularLocation>
        <location evidence="1">Cell membrane</location>
        <topology evidence="1">Multi-pass membrane protein</topology>
    </subcellularLocation>
</comment>
<evidence type="ECO:0000256" key="5">
    <source>
        <dbReference type="ARBA" id="ARBA00022723"/>
    </source>
</evidence>
<feature type="transmembrane region" description="Helical" evidence="10">
    <location>
        <begin position="803"/>
        <end position="823"/>
    </location>
</feature>